<proteinExistence type="predicted"/>
<dbReference type="Proteomes" id="UP000443353">
    <property type="component" value="Unassembled WGS sequence"/>
</dbReference>
<gene>
    <name evidence="2" type="ORF">GPY61_08560</name>
</gene>
<keyword evidence="1" id="KW-0472">Membrane</keyword>
<keyword evidence="1" id="KW-0812">Transmembrane</keyword>
<evidence type="ECO:0000256" key="1">
    <source>
        <dbReference type="SAM" id="Phobius"/>
    </source>
</evidence>
<dbReference type="EMBL" id="WSES01000002">
    <property type="protein sequence ID" value="MVW59983.1"/>
    <property type="molecule type" value="Genomic_DNA"/>
</dbReference>
<evidence type="ECO:0000313" key="2">
    <source>
        <dbReference type="EMBL" id="MVW59983.1"/>
    </source>
</evidence>
<accession>A0A7X3FXZ9</accession>
<sequence length="70" mass="7341">MSFFARYARFLSPACMLFLAAARSVDAVRSGAAADWLAGVGFAGVAVMLHLTLGAAHRKRLADARQDGSA</sequence>
<comment type="caution">
    <text evidence="2">The sequence shown here is derived from an EMBL/GenBank/DDBJ whole genome shotgun (WGS) entry which is preliminary data.</text>
</comment>
<name>A0A7X3FXZ9_9BURK</name>
<reference evidence="2 3" key="1">
    <citation type="submission" date="2019-12" db="EMBL/GenBank/DDBJ databases">
        <authorList>
            <person name="Li C."/>
            <person name="Zhao J."/>
        </authorList>
    </citation>
    <scope>NUCLEOTIDE SEQUENCE [LARGE SCALE GENOMIC DNA]</scope>
    <source>
        <strain evidence="2 3">NEAU-DD11</strain>
    </source>
</reference>
<dbReference type="AlphaFoldDB" id="A0A7X3FXZ9"/>
<keyword evidence="1" id="KW-1133">Transmembrane helix</keyword>
<protein>
    <submittedName>
        <fullName evidence="2">Uncharacterized protein</fullName>
    </submittedName>
</protein>
<evidence type="ECO:0000313" key="3">
    <source>
        <dbReference type="Proteomes" id="UP000443353"/>
    </source>
</evidence>
<dbReference type="RefSeq" id="WP_056125508.1">
    <property type="nucleotide sequence ID" value="NZ_WSES01000002.1"/>
</dbReference>
<keyword evidence="3" id="KW-1185">Reference proteome</keyword>
<organism evidence="2 3">
    <name type="scientific">Massilia cellulosiltytica</name>
    <dbReference type="NCBI Taxonomy" id="2683234"/>
    <lineage>
        <taxon>Bacteria</taxon>
        <taxon>Pseudomonadati</taxon>
        <taxon>Pseudomonadota</taxon>
        <taxon>Betaproteobacteria</taxon>
        <taxon>Burkholderiales</taxon>
        <taxon>Oxalobacteraceae</taxon>
        <taxon>Telluria group</taxon>
        <taxon>Massilia</taxon>
    </lineage>
</organism>
<feature type="transmembrane region" description="Helical" evidence="1">
    <location>
        <begin position="37"/>
        <end position="56"/>
    </location>
</feature>